<dbReference type="Proteomes" id="UP001488805">
    <property type="component" value="Unassembled WGS sequence"/>
</dbReference>
<keyword evidence="3" id="KW-1185">Reference proteome</keyword>
<dbReference type="EMBL" id="JBCEZU010000013">
    <property type="protein sequence ID" value="KAK9539987.1"/>
    <property type="molecule type" value="Genomic_DNA"/>
</dbReference>
<evidence type="ECO:0000256" key="1">
    <source>
        <dbReference type="SAM" id="MobiDB-lite"/>
    </source>
</evidence>
<evidence type="ECO:0000313" key="2">
    <source>
        <dbReference type="EMBL" id="KAK9539987.1"/>
    </source>
</evidence>
<sequence length="336" mass="38341">MVDTEVQLKDQLASHSSSGQQEQVRGEREPDRTESLQNTGEGEVEEPLLSSSAVVAQAPPCGDRAACSCLGARWMESCLQSMELQLQLLTSKADDLHNWVASGKDHVERKALAEAVSRFLSNCQPYFNHLEYLRFHKSQHTLLPLDSYTWLLDFSQQLRDRLEQLVLTYASYNLLCLDETNPNSVSPYCMGQSKLGPLRVAEFRYFKPMPYLAQVHTGLYKRMRWNVVRLREEQREEGENERVDDTEYYFLCYEDIPNAHADAGGNGVSHGNAVRTWSIGKWVQVTPDTDDLYDWIMCEVPQADYRRLLFLGSDEPSSSSATVRLQQMLLSQQTAE</sequence>
<dbReference type="InterPro" id="IPR021748">
    <property type="entry name" value="DUF3314"/>
</dbReference>
<evidence type="ECO:0000313" key="3">
    <source>
        <dbReference type="Proteomes" id="UP001488805"/>
    </source>
</evidence>
<gene>
    <name evidence="2" type="ORF">VZT92_002465</name>
</gene>
<protein>
    <submittedName>
        <fullName evidence="2">Uncharacterized protein</fullName>
    </submittedName>
</protein>
<comment type="caution">
    <text evidence="2">The sequence shown here is derived from an EMBL/GenBank/DDBJ whole genome shotgun (WGS) entry which is preliminary data.</text>
</comment>
<feature type="region of interest" description="Disordered" evidence="1">
    <location>
        <begin position="1"/>
        <end position="49"/>
    </location>
</feature>
<feature type="compositionally biased region" description="Polar residues" evidence="1">
    <location>
        <begin position="13"/>
        <end position="23"/>
    </location>
</feature>
<proteinExistence type="predicted"/>
<dbReference type="AlphaFoldDB" id="A0AAW1FYD0"/>
<name>A0AAW1FYD0_ZOAVI</name>
<organism evidence="2 3">
    <name type="scientific">Zoarces viviparus</name>
    <name type="common">Viviparous eelpout</name>
    <name type="synonym">Blennius viviparus</name>
    <dbReference type="NCBI Taxonomy" id="48416"/>
    <lineage>
        <taxon>Eukaryota</taxon>
        <taxon>Metazoa</taxon>
        <taxon>Chordata</taxon>
        <taxon>Craniata</taxon>
        <taxon>Vertebrata</taxon>
        <taxon>Euteleostomi</taxon>
        <taxon>Actinopterygii</taxon>
        <taxon>Neopterygii</taxon>
        <taxon>Teleostei</taxon>
        <taxon>Neoteleostei</taxon>
        <taxon>Acanthomorphata</taxon>
        <taxon>Eupercaria</taxon>
        <taxon>Perciformes</taxon>
        <taxon>Cottioidei</taxon>
        <taxon>Zoarcales</taxon>
        <taxon>Zoarcidae</taxon>
        <taxon>Zoarcinae</taxon>
        <taxon>Zoarces</taxon>
    </lineage>
</organism>
<dbReference type="PANTHER" id="PTHR36292:SF1">
    <property type="entry name" value="UPF0575 PROTEIN C19ORF67"/>
    <property type="match status" value="1"/>
</dbReference>
<accession>A0AAW1FYD0</accession>
<reference evidence="2 3" key="1">
    <citation type="journal article" date="2024" name="Genome Biol. Evol.">
        <title>Chromosome-level genome assembly of the viviparous eelpout Zoarces viviparus.</title>
        <authorList>
            <person name="Fuhrmann N."/>
            <person name="Brasseur M.V."/>
            <person name="Bakowski C.E."/>
            <person name="Podsiadlowski L."/>
            <person name="Prost S."/>
            <person name="Krehenwinkel H."/>
            <person name="Mayer C."/>
        </authorList>
    </citation>
    <scope>NUCLEOTIDE SEQUENCE [LARGE SCALE GENOMIC DNA]</scope>
    <source>
        <strain evidence="2">NO-MEL_2022_Ind0_liver</strain>
    </source>
</reference>
<dbReference type="PANTHER" id="PTHR36292">
    <property type="entry name" value="UPF0575 PROTEIN C19ORF67"/>
    <property type="match status" value="1"/>
</dbReference>
<feature type="compositionally biased region" description="Basic and acidic residues" evidence="1">
    <location>
        <begin position="24"/>
        <end position="34"/>
    </location>
</feature>
<dbReference type="Pfam" id="PF11771">
    <property type="entry name" value="DUF3314"/>
    <property type="match status" value="1"/>
</dbReference>